<dbReference type="GeneID" id="66124069"/>
<organism evidence="1 2">
    <name type="scientific">Pichia angusta</name>
    <name type="common">Yeast</name>
    <name type="synonym">Hansenula polymorpha</name>
    <dbReference type="NCBI Taxonomy" id="870730"/>
    <lineage>
        <taxon>Eukaryota</taxon>
        <taxon>Fungi</taxon>
        <taxon>Dikarya</taxon>
        <taxon>Ascomycota</taxon>
        <taxon>Saccharomycotina</taxon>
        <taxon>Pichiomycetes</taxon>
        <taxon>Pichiales</taxon>
        <taxon>Pichiaceae</taxon>
        <taxon>Ogataea</taxon>
    </lineage>
</organism>
<dbReference type="EMBL" id="JAHLUX010000001">
    <property type="protein sequence ID" value="KAG7821543.1"/>
    <property type="molecule type" value="Genomic_DNA"/>
</dbReference>
<gene>
    <name evidence="1" type="ORF">KL928_000018</name>
</gene>
<protein>
    <submittedName>
        <fullName evidence="1">Uncharacterized protein</fullName>
    </submittedName>
</protein>
<comment type="caution">
    <text evidence="1">The sequence shown here is derived from an EMBL/GenBank/DDBJ whole genome shotgun (WGS) entry which is preliminary data.</text>
</comment>
<dbReference type="RefSeq" id="XP_043061913.1">
    <property type="nucleotide sequence ID" value="XM_043202204.1"/>
</dbReference>
<reference evidence="1" key="1">
    <citation type="journal article" date="2021" name="G3 (Bethesda)">
        <title>Genomic diversity, chromosomal rearrangements, and interspecies hybridization in the ogataea polymorpha species complex.</title>
        <authorList>
            <person name="Hanson S.J."/>
            <person name="Cinneide E.O."/>
            <person name="Salzberg L.I."/>
            <person name="Wolfe K.H."/>
            <person name="McGowan J."/>
            <person name="Fitzpatrick D.A."/>
            <person name="Matlin K."/>
        </authorList>
    </citation>
    <scope>NUCLEOTIDE SEQUENCE</scope>
    <source>
        <strain evidence="1">61-244</strain>
    </source>
</reference>
<evidence type="ECO:0000313" key="1">
    <source>
        <dbReference type="EMBL" id="KAG7821543.1"/>
    </source>
</evidence>
<name>A0AAN6I8S4_PICAN</name>
<dbReference type="AlphaFoldDB" id="A0AAN6I8S4"/>
<proteinExistence type="predicted"/>
<accession>A0AAN6I8S4</accession>
<dbReference type="Proteomes" id="UP001196530">
    <property type="component" value="Unassembled WGS sequence"/>
</dbReference>
<evidence type="ECO:0000313" key="2">
    <source>
        <dbReference type="Proteomes" id="UP001196530"/>
    </source>
</evidence>
<sequence length="107" mass="11967">MEYARFLWGTLDLHALSPDDRYCCVDDRGNLPPVFSSAVIVPSAGVEDVPGQTLPVWELLLPERGSWICGRIGESPRCWSARRFSMCSLLRPYAKPPHGRHMGLQIG</sequence>